<keyword evidence="1" id="KW-0175">Coiled coil</keyword>
<proteinExistence type="predicted"/>
<gene>
    <name evidence="2" type="ORF">KX928_12745</name>
</gene>
<dbReference type="AlphaFoldDB" id="A0A9X1FXD4"/>
<evidence type="ECO:0000313" key="3">
    <source>
        <dbReference type="Proteomes" id="UP001138661"/>
    </source>
</evidence>
<reference evidence="2" key="1">
    <citation type="submission" date="2021-07" db="EMBL/GenBank/DDBJ databases">
        <title>Roseobacter insulae sp. nov., isolated from a tidal flat.</title>
        <authorList>
            <person name="Park S."/>
            <person name="Yoon J.-H."/>
        </authorList>
    </citation>
    <scope>NUCLEOTIDE SEQUENCE</scope>
    <source>
        <strain evidence="2">YSTF-M11</strain>
    </source>
</reference>
<accession>A0A9X1FXD4</accession>
<dbReference type="RefSeq" id="WP_219502949.1">
    <property type="nucleotide sequence ID" value="NZ_JAHXDN010000003.1"/>
</dbReference>
<sequence>MGSKTIHDAKCQIQLAETYIKDGAFWTACSRLRDAIEALEEIAAEEETQLNSEKDASHD</sequence>
<evidence type="ECO:0000313" key="2">
    <source>
        <dbReference type="EMBL" id="MBW4708653.1"/>
    </source>
</evidence>
<comment type="caution">
    <text evidence="2">The sequence shown here is derived from an EMBL/GenBank/DDBJ whole genome shotgun (WGS) entry which is preliminary data.</text>
</comment>
<protein>
    <submittedName>
        <fullName evidence="2">Uncharacterized protein</fullName>
    </submittedName>
</protein>
<feature type="coiled-coil region" evidence="1">
    <location>
        <begin position="29"/>
        <end position="56"/>
    </location>
</feature>
<organism evidence="2 3">
    <name type="scientific">Roseobacter insulae</name>
    <dbReference type="NCBI Taxonomy" id="2859783"/>
    <lineage>
        <taxon>Bacteria</taxon>
        <taxon>Pseudomonadati</taxon>
        <taxon>Pseudomonadota</taxon>
        <taxon>Alphaproteobacteria</taxon>
        <taxon>Rhodobacterales</taxon>
        <taxon>Roseobacteraceae</taxon>
        <taxon>Roseobacter</taxon>
    </lineage>
</organism>
<dbReference type="EMBL" id="JAHXDN010000003">
    <property type="protein sequence ID" value="MBW4708653.1"/>
    <property type="molecule type" value="Genomic_DNA"/>
</dbReference>
<name>A0A9X1FXD4_9RHOB</name>
<dbReference type="Proteomes" id="UP001138661">
    <property type="component" value="Unassembled WGS sequence"/>
</dbReference>
<evidence type="ECO:0000256" key="1">
    <source>
        <dbReference type="SAM" id="Coils"/>
    </source>
</evidence>
<keyword evidence="3" id="KW-1185">Reference proteome</keyword>